<evidence type="ECO:0000256" key="10">
    <source>
        <dbReference type="SAM" id="SignalP"/>
    </source>
</evidence>
<dbReference type="PROSITE" id="PS50011">
    <property type="entry name" value="PROTEIN_KINASE_DOM"/>
    <property type="match status" value="1"/>
</dbReference>
<keyword evidence="2 8" id="KW-0808">Transferase</keyword>
<dbReference type="InterPro" id="IPR017441">
    <property type="entry name" value="Protein_kinase_ATP_BS"/>
</dbReference>
<dbReference type="PANTHER" id="PTHR24054">
    <property type="entry name" value="CASEIN KINASE II SUBUNIT ALPHA"/>
    <property type="match status" value="1"/>
</dbReference>
<feature type="chain" id="PRO_5034989498" description="Casein kinase II subunit alpha" evidence="10">
    <location>
        <begin position="21"/>
        <end position="467"/>
    </location>
</feature>
<keyword evidence="10" id="KW-0732">Signal</keyword>
<dbReference type="Pfam" id="PF00069">
    <property type="entry name" value="Pkinase"/>
    <property type="match status" value="1"/>
</dbReference>
<comment type="subcellular location">
    <subcellularLocation>
        <location evidence="8">Nucleus</location>
    </subcellularLocation>
</comment>
<evidence type="ECO:0000256" key="6">
    <source>
        <dbReference type="PROSITE-ProRule" id="PRU10141"/>
    </source>
</evidence>
<feature type="region of interest" description="Disordered" evidence="9">
    <location>
        <begin position="23"/>
        <end position="65"/>
    </location>
</feature>
<feature type="binding site" evidence="6">
    <location>
        <position position="144"/>
    </location>
    <ligand>
        <name>ATP</name>
        <dbReference type="ChEBI" id="CHEBI:30616"/>
    </ligand>
</feature>
<dbReference type="Gene3D" id="1.10.510.10">
    <property type="entry name" value="Transferase(Phosphotransferase) domain 1"/>
    <property type="match status" value="1"/>
</dbReference>
<comment type="similarity">
    <text evidence="8">Belongs to the protein kinase superfamily. Ser/Thr protein kinase family. CK2 subfamily.</text>
</comment>
<evidence type="ECO:0000256" key="4">
    <source>
        <dbReference type="ARBA" id="ARBA00022777"/>
    </source>
</evidence>
<keyword evidence="1 7" id="KW-0723">Serine/threonine-protein kinase</keyword>
<dbReference type="SUPFAM" id="SSF56112">
    <property type="entry name" value="Protein kinase-like (PK-like)"/>
    <property type="match status" value="1"/>
</dbReference>
<keyword evidence="5 6" id="KW-0067">ATP-binding</keyword>
<accession>A0A8C0MET4</accession>
<dbReference type="CDD" id="cd14132">
    <property type="entry name" value="STKc_CK2_alpha"/>
    <property type="match status" value="1"/>
</dbReference>
<comment type="function">
    <text evidence="8">Catalytic subunit of a constitutively active serine/threonine-protein kinase complex that phosphorylates a large number of substrates containing acidic residues C-terminal to the phosphorylated serine or threonine.</text>
</comment>
<dbReference type="SMART" id="SM00220">
    <property type="entry name" value="S_TKc"/>
    <property type="match status" value="1"/>
</dbReference>
<dbReference type="InterPro" id="IPR000719">
    <property type="entry name" value="Prot_kinase_dom"/>
</dbReference>
<dbReference type="Ensembl" id="ENSCAFT00030012110.1">
    <property type="protein sequence ID" value="ENSCAFP00030010594.1"/>
    <property type="gene ID" value="ENSCAFG00030006512.1"/>
</dbReference>
<evidence type="ECO:0000256" key="5">
    <source>
        <dbReference type="ARBA" id="ARBA00022840"/>
    </source>
</evidence>
<reference evidence="12" key="2">
    <citation type="submission" date="2025-08" db="UniProtKB">
        <authorList>
            <consortium name="Ensembl"/>
        </authorList>
    </citation>
    <scope>IDENTIFICATION</scope>
</reference>
<feature type="domain" description="Protein kinase" evidence="11">
    <location>
        <begin position="115"/>
        <end position="400"/>
    </location>
</feature>
<dbReference type="PROSITE" id="PS00107">
    <property type="entry name" value="PROTEIN_KINASE_ATP"/>
    <property type="match status" value="1"/>
</dbReference>
<dbReference type="Gene3D" id="3.30.200.20">
    <property type="entry name" value="Phosphorylase Kinase, domain 1"/>
    <property type="match status" value="1"/>
</dbReference>
<dbReference type="AlphaFoldDB" id="A0A8C0MET4"/>
<dbReference type="PROSITE" id="PS00108">
    <property type="entry name" value="PROTEIN_KINASE_ST"/>
    <property type="match status" value="1"/>
</dbReference>
<feature type="signal peptide" evidence="10">
    <location>
        <begin position="1"/>
        <end position="20"/>
    </location>
</feature>
<evidence type="ECO:0000256" key="8">
    <source>
        <dbReference type="RuleBase" id="RU369118"/>
    </source>
</evidence>
<evidence type="ECO:0000256" key="3">
    <source>
        <dbReference type="ARBA" id="ARBA00022741"/>
    </source>
</evidence>
<keyword evidence="4 8" id="KW-0418">Kinase</keyword>
<evidence type="ECO:0000256" key="2">
    <source>
        <dbReference type="ARBA" id="ARBA00022679"/>
    </source>
</evidence>
<dbReference type="GO" id="GO:0005634">
    <property type="term" value="C:nucleus"/>
    <property type="evidence" value="ECO:0007669"/>
    <property type="project" value="UniProtKB-SubCell"/>
</dbReference>
<evidence type="ECO:0000256" key="1">
    <source>
        <dbReference type="ARBA" id="ARBA00022527"/>
    </source>
</evidence>
<comment type="catalytic activity">
    <reaction evidence="8">
        <text>L-seryl-[protein] + ATP = O-phospho-L-seryl-[protein] + ADP + H(+)</text>
        <dbReference type="Rhea" id="RHEA:17989"/>
        <dbReference type="Rhea" id="RHEA-COMP:9863"/>
        <dbReference type="Rhea" id="RHEA-COMP:11604"/>
        <dbReference type="ChEBI" id="CHEBI:15378"/>
        <dbReference type="ChEBI" id="CHEBI:29999"/>
        <dbReference type="ChEBI" id="CHEBI:30616"/>
        <dbReference type="ChEBI" id="CHEBI:83421"/>
        <dbReference type="ChEBI" id="CHEBI:456216"/>
        <dbReference type="EC" id="2.7.11.1"/>
    </reaction>
</comment>
<dbReference type="GO" id="GO:0005524">
    <property type="term" value="F:ATP binding"/>
    <property type="evidence" value="ECO:0007669"/>
    <property type="project" value="UniProtKB-UniRule"/>
</dbReference>
<dbReference type="InterPro" id="IPR008271">
    <property type="entry name" value="Ser/Thr_kinase_AS"/>
</dbReference>
<comment type="subunit">
    <text evidence="8">Heterotetramer.</text>
</comment>
<keyword evidence="3 6" id="KW-0547">Nucleotide-binding</keyword>
<dbReference type="InterPro" id="IPR011009">
    <property type="entry name" value="Kinase-like_dom_sf"/>
</dbReference>
<dbReference type="FunFam" id="1.10.510.10:FF:000059">
    <property type="entry name" value="Casein kinase II subunit alpha"/>
    <property type="match status" value="1"/>
</dbReference>
<proteinExistence type="inferred from homology"/>
<dbReference type="EC" id="2.7.11.1" evidence="8"/>
<dbReference type="Proteomes" id="UP000694429">
    <property type="component" value="Chromosome 24"/>
</dbReference>
<reference evidence="12" key="1">
    <citation type="submission" date="2019-03" db="EMBL/GenBank/DDBJ databases">
        <authorList>
            <person name="Warren W.C."/>
            <person name="Johnson G.S."/>
        </authorList>
    </citation>
    <scope>NUCLEOTIDE SEQUENCE [LARGE SCALE GENOMIC DNA]</scope>
    <source>
        <strain evidence="12">Basenji</strain>
    </source>
</reference>
<keyword evidence="8" id="KW-0539">Nucleus</keyword>
<evidence type="ECO:0000256" key="7">
    <source>
        <dbReference type="RuleBase" id="RU000304"/>
    </source>
</evidence>
<dbReference type="PANTHER" id="PTHR24054:SF16">
    <property type="entry name" value="CASEIN KINASE II SUBUNIT ALPHA-RELATED"/>
    <property type="match status" value="1"/>
</dbReference>
<evidence type="ECO:0000313" key="12">
    <source>
        <dbReference type="Ensembl" id="ENSCAFP00030010594.1"/>
    </source>
</evidence>
<dbReference type="GO" id="GO:0004674">
    <property type="term" value="F:protein serine/threonine kinase activity"/>
    <property type="evidence" value="ECO:0007669"/>
    <property type="project" value="UniProtKB-UniRule"/>
</dbReference>
<organism evidence="12 13">
    <name type="scientific">Canis lupus familiaris</name>
    <name type="common">Dog</name>
    <name type="synonym">Canis familiaris</name>
    <dbReference type="NCBI Taxonomy" id="9615"/>
    <lineage>
        <taxon>Eukaryota</taxon>
        <taxon>Metazoa</taxon>
        <taxon>Chordata</taxon>
        <taxon>Craniata</taxon>
        <taxon>Vertebrata</taxon>
        <taxon>Euteleostomi</taxon>
        <taxon>Mammalia</taxon>
        <taxon>Eutheria</taxon>
        <taxon>Laurasiatheria</taxon>
        <taxon>Carnivora</taxon>
        <taxon>Caniformia</taxon>
        <taxon>Canidae</taxon>
        <taxon>Canis</taxon>
    </lineage>
</organism>
<evidence type="ECO:0000313" key="13">
    <source>
        <dbReference type="Proteomes" id="UP000694429"/>
    </source>
</evidence>
<evidence type="ECO:0000256" key="9">
    <source>
        <dbReference type="SAM" id="MobiDB-lite"/>
    </source>
</evidence>
<comment type="catalytic activity">
    <reaction evidence="8">
        <text>L-threonyl-[protein] + ATP = O-phospho-L-threonyl-[protein] + ADP + H(+)</text>
        <dbReference type="Rhea" id="RHEA:46608"/>
        <dbReference type="Rhea" id="RHEA-COMP:11060"/>
        <dbReference type="Rhea" id="RHEA-COMP:11605"/>
        <dbReference type="ChEBI" id="CHEBI:15378"/>
        <dbReference type="ChEBI" id="CHEBI:30013"/>
        <dbReference type="ChEBI" id="CHEBI:30616"/>
        <dbReference type="ChEBI" id="CHEBI:61977"/>
        <dbReference type="ChEBI" id="CHEBI:456216"/>
        <dbReference type="EC" id="2.7.11.1"/>
    </reaction>
</comment>
<protein>
    <recommendedName>
        <fullName evidence="8">Casein kinase II subunit alpha</fullName>
        <shortName evidence="8">CK II alpha</shortName>
        <ecNumber evidence="8">2.7.11.1</ecNumber>
    </recommendedName>
</protein>
<dbReference type="GO" id="GO:0106310">
    <property type="term" value="F:protein serine kinase activity"/>
    <property type="evidence" value="ECO:0007669"/>
    <property type="project" value="UniProtKB-UniRule"/>
</dbReference>
<gene>
    <name evidence="12" type="primary">CSNK2A1</name>
</gene>
<dbReference type="FunFam" id="3.30.200.20:FF:000088">
    <property type="entry name" value="Casein kinase II subunit alpha"/>
    <property type="match status" value="1"/>
</dbReference>
<evidence type="ECO:0000259" key="11">
    <source>
        <dbReference type="PROSITE" id="PS50011"/>
    </source>
</evidence>
<dbReference type="InterPro" id="IPR045216">
    <property type="entry name" value="CK2_alpha"/>
</dbReference>
<name>A0A8C0MET4_CANLF</name>
<sequence>MRLTIANLLVLLSTENFFHSDPRPGPHLHAYSSTSQHGRAQPDSAGGGVGSGPAPPPGRKGVSASGSGGCSLALVPAAGGRAVCLLLRRRHIVCVRRGERGRRRCRFHHSNQDDYQLVRKLGRGKYSEVFEAINITNNEKVVVKILKPVKKKKIKREIKILENLRGGPNIITLADIVKDPVSRTPALVFEHVNNTDFKQLYQTLTDYDIRFYMYEILKALDYCHSMGIMHRDVKPHNVMIDHEHRKLRLIDWGLAEFYHPGQEYNVRVASRYFKGPELLVDYQMYDYSLDMWSLGCMLASMIFRKEPFFHGHDNYDQLVRIAKVLGTEDLYDYIDKYNIELDPRFNDILGRHSRKRWERFVHSENQHLVSPEALDFLDKLLRYDHQSRLTAREAMEHPYFYTVVKDQARMGSSSMPGGSTPVSSANMMSGISSVPTPSPLGPLAGSPVIAAANPLGMPVPAAAGAQQ</sequence>